<feature type="compositionally biased region" description="Polar residues" evidence="1">
    <location>
        <begin position="156"/>
        <end position="166"/>
    </location>
</feature>
<evidence type="ECO:0000256" key="1">
    <source>
        <dbReference type="SAM" id="MobiDB-lite"/>
    </source>
</evidence>
<organism evidence="2">
    <name type="scientific">Cynops pyrrhogaster</name>
    <name type="common">Japanese fire-bellied newt</name>
    <name type="synonym">Molge pyrrhogaster</name>
    <dbReference type="NCBI Taxonomy" id="8330"/>
    <lineage>
        <taxon>Eukaryota</taxon>
        <taxon>Metazoa</taxon>
        <taxon>Chordata</taxon>
        <taxon>Craniata</taxon>
        <taxon>Vertebrata</taxon>
        <taxon>Euteleostomi</taxon>
        <taxon>Amphibia</taxon>
        <taxon>Batrachia</taxon>
        <taxon>Caudata</taxon>
        <taxon>Salamandroidea</taxon>
        <taxon>Salamandridae</taxon>
        <taxon>Pleurodelinae</taxon>
        <taxon>Cynops</taxon>
    </lineage>
</organism>
<feature type="non-terminal residue" evidence="2">
    <location>
        <position position="166"/>
    </location>
</feature>
<reference evidence="2" key="1">
    <citation type="journal article" date="2014" name="PLoS ONE">
        <title>A Transcriptome for the Study of Early Processes of Retinal Regeneration in the Adult Newt, Cynops pyrrhogaster.</title>
        <authorList>
            <person name="Nakamura K."/>
            <person name="Islam M.R."/>
            <person name="Takayanagi M."/>
            <person name="Yasumuro H."/>
            <person name="Inami W."/>
            <person name="Kunahong A."/>
            <person name="Casco-Robles R.M."/>
            <person name="Toyama F."/>
            <person name="Chiba C."/>
        </authorList>
    </citation>
    <scope>NUCLEOTIDE SEQUENCE</scope>
</reference>
<reference evidence="2" key="2">
    <citation type="journal article" date="2014" name="Sci. Rep.">
        <title>The newt reprograms mature RPE cells into a unique multipotent state for retinal regeneration.</title>
        <authorList>
            <person name="Islam M.R."/>
            <person name="Nakamura K."/>
            <person name="Casco-Robles M.M."/>
            <person name="Kunahong A."/>
            <person name="Inami W."/>
            <person name="Toyama F."/>
            <person name="Maruo F."/>
            <person name="Chiba C."/>
        </authorList>
    </citation>
    <scope>NUCLEOTIDE SEQUENCE</scope>
</reference>
<protein>
    <submittedName>
        <fullName evidence="2">Tight junction protein ZO-1</fullName>
    </submittedName>
</protein>
<evidence type="ECO:0000313" key="2">
    <source>
        <dbReference type="EMBL" id="BAP18983.1"/>
    </source>
</evidence>
<gene>
    <name evidence="2" type="primary">TJP1</name>
</gene>
<proteinExistence type="evidence at transcript level"/>
<feature type="region of interest" description="Disordered" evidence="1">
    <location>
        <begin position="1"/>
        <end position="32"/>
    </location>
</feature>
<feature type="compositionally biased region" description="Low complexity" evidence="1">
    <location>
        <begin position="12"/>
        <end position="32"/>
    </location>
</feature>
<dbReference type="EMBL" id="AB904168">
    <property type="protein sequence ID" value="BAP18983.1"/>
    <property type="molecule type" value="mRNA"/>
</dbReference>
<name>A0A077JJ79_CYNPY</name>
<dbReference type="AlphaFoldDB" id="A0A077JJ79"/>
<sequence length="166" mass="18635">PKADVLPAAPYPSQSTESNSENSANSSAAVSPNVNVTVRLDEPKPVPYSTYLQAGPLRSPSTEATHVMLRDQDPSSLSLHIDPAKVYRKDEYTVEEPPRHNYIVKQPPVVHPVQRLQDKEPNIIYTEPNLRYDAQSSPYAEKQPNRDYEQSAYRYDSSTNYAGHLP</sequence>
<feature type="region of interest" description="Disordered" evidence="1">
    <location>
        <begin position="120"/>
        <end position="166"/>
    </location>
</feature>
<accession>A0A077JJ79</accession>
<feature type="non-terminal residue" evidence="2">
    <location>
        <position position="1"/>
    </location>
</feature>